<dbReference type="RefSeq" id="WP_198739177.1">
    <property type="nucleotide sequence ID" value="NZ_JAEIOS010000015.1"/>
</dbReference>
<dbReference type="GO" id="GO:0000976">
    <property type="term" value="F:transcription cis-regulatory region binding"/>
    <property type="evidence" value="ECO:0007669"/>
    <property type="project" value="TreeGrafter"/>
</dbReference>
<keyword evidence="2 4" id="KW-0238">DNA-binding</keyword>
<dbReference type="GO" id="GO:0003700">
    <property type="term" value="F:DNA-binding transcription factor activity"/>
    <property type="evidence" value="ECO:0007669"/>
    <property type="project" value="TreeGrafter"/>
</dbReference>
<dbReference type="PANTHER" id="PTHR30055:SF234">
    <property type="entry name" value="HTH-TYPE TRANSCRIPTIONAL REGULATOR BETI"/>
    <property type="match status" value="1"/>
</dbReference>
<evidence type="ECO:0000256" key="1">
    <source>
        <dbReference type="ARBA" id="ARBA00023015"/>
    </source>
</evidence>
<comment type="caution">
    <text evidence="6">The sequence shown here is derived from an EMBL/GenBank/DDBJ whole genome shotgun (WGS) entry which is preliminary data.</text>
</comment>
<feature type="domain" description="HTH tetR-type" evidence="5">
    <location>
        <begin position="10"/>
        <end position="70"/>
    </location>
</feature>
<evidence type="ECO:0000256" key="4">
    <source>
        <dbReference type="PROSITE-ProRule" id="PRU00335"/>
    </source>
</evidence>
<sequence length="214" mass="23304">MGGRRGRPLTVSRDKVIEIAARQICDNGADGFSMRGVAEEVGVTAMALYHHFDCKNALIAEAFLHTLKAQTPTALPDDPVDRIVAIAGEIIDQLEAFPFAKEMMVSGEDTSIVFGALYREFARTAYDAGVPGEVIVRSVQSLRRIVVGEVIARQVDSAASAAGKTFYSSDSLPDMLPWDPERAARLLEEGARSYSVDELLRTVATEMLGEQARR</sequence>
<evidence type="ECO:0000256" key="2">
    <source>
        <dbReference type="ARBA" id="ARBA00023125"/>
    </source>
</evidence>
<evidence type="ECO:0000313" key="6">
    <source>
        <dbReference type="EMBL" id="MBI8990156.1"/>
    </source>
</evidence>
<dbReference type="Gene3D" id="1.10.357.10">
    <property type="entry name" value="Tetracycline Repressor, domain 2"/>
    <property type="match status" value="1"/>
</dbReference>
<dbReference type="InterPro" id="IPR009057">
    <property type="entry name" value="Homeodomain-like_sf"/>
</dbReference>
<dbReference type="InterPro" id="IPR050109">
    <property type="entry name" value="HTH-type_TetR-like_transc_reg"/>
</dbReference>
<dbReference type="AlphaFoldDB" id="A0A934M5I1"/>
<gene>
    <name evidence="6" type="ORF">JDV75_10380</name>
</gene>
<dbReference type="PRINTS" id="PR00455">
    <property type="entry name" value="HTHTETR"/>
</dbReference>
<accession>A0A934M5I1</accession>
<dbReference type="PANTHER" id="PTHR30055">
    <property type="entry name" value="HTH-TYPE TRANSCRIPTIONAL REGULATOR RUTR"/>
    <property type="match status" value="1"/>
</dbReference>
<feature type="DNA-binding region" description="H-T-H motif" evidence="4">
    <location>
        <begin position="33"/>
        <end position="52"/>
    </location>
</feature>
<evidence type="ECO:0000259" key="5">
    <source>
        <dbReference type="PROSITE" id="PS50977"/>
    </source>
</evidence>
<keyword evidence="1" id="KW-0805">Transcription regulation</keyword>
<dbReference type="PROSITE" id="PS50977">
    <property type="entry name" value="HTH_TETR_2"/>
    <property type="match status" value="1"/>
</dbReference>
<keyword evidence="7" id="KW-1185">Reference proteome</keyword>
<evidence type="ECO:0000256" key="3">
    <source>
        <dbReference type="ARBA" id="ARBA00023163"/>
    </source>
</evidence>
<organism evidence="6 7">
    <name type="scientific">Corynebacterium meridianum</name>
    <dbReference type="NCBI Taxonomy" id="2765363"/>
    <lineage>
        <taxon>Bacteria</taxon>
        <taxon>Bacillati</taxon>
        <taxon>Actinomycetota</taxon>
        <taxon>Actinomycetes</taxon>
        <taxon>Mycobacteriales</taxon>
        <taxon>Corynebacteriaceae</taxon>
        <taxon>Corynebacterium</taxon>
    </lineage>
</organism>
<dbReference type="InterPro" id="IPR001647">
    <property type="entry name" value="HTH_TetR"/>
</dbReference>
<reference evidence="6" key="1">
    <citation type="submission" date="2020-12" db="EMBL/GenBank/DDBJ databases">
        <title>Genome public.</title>
        <authorList>
            <person name="Sun Q."/>
        </authorList>
    </citation>
    <scope>NUCLEOTIDE SEQUENCE</scope>
    <source>
        <strain evidence="6">CCM 8863</strain>
    </source>
</reference>
<evidence type="ECO:0000313" key="7">
    <source>
        <dbReference type="Proteomes" id="UP000645966"/>
    </source>
</evidence>
<dbReference type="Proteomes" id="UP000645966">
    <property type="component" value="Unassembled WGS sequence"/>
</dbReference>
<dbReference type="EMBL" id="JAEIOS010000015">
    <property type="protein sequence ID" value="MBI8990156.1"/>
    <property type="molecule type" value="Genomic_DNA"/>
</dbReference>
<protein>
    <submittedName>
        <fullName evidence="6">TetR/AcrR family transcriptional regulator</fullName>
    </submittedName>
</protein>
<name>A0A934M5I1_9CORY</name>
<keyword evidence="3" id="KW-0804">Transcription</keyword>
<proteinExistence type="predicted"/>
<dbReference type="Pfam" id="PF00440">
    <property type="entry name" value="TetR_N"/>
    <property type="match status" value="1"/>
</dbReference>
<dbReference type="SUPFAM" id="SSF46689">
    <property type="entry name" value="Homeodomain-like"/>
    <property type="match status" value="1"/>
</dbReference>